<comment type="caution">
    <text evidence="1">The sequence shown here is derived from an EMBL/GenBank/DDBJ whole genome shotgun (WGS) entry which is preliminary data.</text>
</comment>
<reference evidence="1" key="1">
    <citation type="submission" date="2021-03" db="EMBL/GenBank/DDBJ databases">
        <title>Draft genome sequence of rust myrtle Austropuccinia psidii MF-1, a brazilian biotype.</title>
        <authorList>
            <person name="Quecine M.C."/>
            <person name="Pachon D.M.R."/>
            <person name="Bonatelli M.L."/>
            <person name="Correr F.H."/>
            <person name="Franceschini L.M."/>
            <person name="Leite T.F."/>
            <person name="Margarido G.R.A."/>
            <person name="Almeida C.A."/>
            <person name="Ferrarezi J.A."/>
            <person name="Labate C.A."/>
        </authorList>
    </citation>
    <scope>NUCLEOTIDE SEQUENCE</scope>
    <source>
        <strain evidence="1">MF-1</strain>
    </source>
</reference>
<sequence>MTNCTIIKLEGESAHHPSGPQHYISSMRVWMFVCFMELLRCPDECIVQAPATAPAHTNATAPAPAASCSTCITLNA</sequence>
<name>A0A9Q3D6K8_9BASI</name>
<dbReference type="Proteomes" id="UP000765509">
    <property type="component" value="Unassembled WGS sequence"/>
</dbReference>
<evidence type="ECO:0000313" key="1">
    <source>
        <dbReference type="EMBL" id="MBW0496447.1"/>
    </source>
</evidence>
<accession>A0A9Q3D6K8</accession>
<dbReference type="EMBL" id="AVOT02013625">
    <property type="protein sequence ID" value="MBW0496447.1"/>
    <property type="molecule type" value="Genomic_DNA"/>
</dbReference>
<organism evidence="1 2">
    <name type="scientific">Austropuccinia psidii MF-1</name>
    <dbReference type="NCBI Taxonomy" id="1389203"/>
    <lineage>
        <taxon>Eukaryota</taxon>
        <taxon>Fungi</taxon>
        <taxon>Dikarya</taxon>
        <taxon>Basidiomycota</taxon>
        <taxon>Pucciniomycotina</taxon>
        <taxon>Pucciniomycetes</taxon>
        <taxon>Pucciniales</taxon>
        <taxon>Sphaerophragmiaceae</taxon>
        <taxon>Austropuccinia</taxon>
    </lineage>
</organism>
<keyword evidence="2" id="KW-1185">Reference proteome</keyword>
<evidence type="ECO:0000313" key="2">
    <source>
        <dbReference type="Proteomes" id="UP000765509"/>
    </source>
</evidence>
<gene>
    <name evidence="1" type="ORF">O181_036162</name>
</gene>
<protein>
    <submittedName>
        <fullName evidence="1">Uncharacterized protein</fullName>
    </submittedName>
</protein>
<dbReference type="AlphaFoldDB" id="A0A9Q3D6K8"/>
<proteinExistence type="predicted"/>